<dbReference type="EMBL" id="OFSN01000001">
    <property type="protein sequence ID" value="SOY40522.1"/>
    <property type="molecule type" value="Genomic_DNA"/>
</dbReference>
<protein>
    <submittedName>
        <fullName evidence="1">Uncharacterized protein</fullName>
    </submittedName>
</protein>
<proteinExistence type="predicted"/>
<gene>
    <name evidence="1" type="ORF">CBM2586_A10487</name>
</gene>
<reference evidence="1" key="1">
    <citation type="submission" date="2018-01" db="EMBL/GenBank/DDBJ databases">
        <authorList>
            <person name="Clerissi C."/>
        </authorList>
    </citation>
    <scope>NUCLEOTIDE SEQUENCE</scope>
    <source>
        <strain evidence="1">Cupriavidus taiwanensis LMG 19430</strain>
    </source>
</reference>
<accession>A0A375B9Y8</accession>
<name>A0A375B9Y8_9BURK</name>
<evidence type="ECO:0000313" key="1">
    <source>
        <dbReference type="EMBL" id="SOY40522.1"/>
    </source>
</evidence>
<comment type="caution">
    <text evidence="1">The sequence shown here is derived from an EMBL/GenBank/DDBJ whole genome shotgun (WGS) entry which is preliminary data.</text>
</comment>
<dbReference type="AlphaFoldDB" id="A0A375B9Y8"/>
<dbReference type="Proteomes" id="UP000257016">
    <property type="component" value="Unassembled WGS sequence"/>
</dbReference>
<organism evidence="1">
    <name type="scientific">Cupriavidus taiwanensis</name>
    <dbReference type="NCBI Taxonomy" id="164546"/>
    <lineage>
        <taxon>Bacteria</taxon>
        <taxon>Pseudomonadati</taxon>
        <taxon>Pseudomonadota</taxon>
        <taxon>Betaproteobacteria</taxon>
        <taxon>Burkholderiales</taxon>
        <taxon>Burkholderiaceae</taxon>
        <taxon>Cupriavidus</taxon>
    </lineage>
</organism>
<sequence length="91" mass="9958">MKTRWVAASVMLSPRAGLGVCLHGRSRRARIECTAVRFARIFAMQHARFDTFLHSCGTTRGGQLALAPTGALCLNSPRWMKQGCRADGPRG</sequence>